<dbReference type="InParanoid" id="A0A804U6X1"/>
<proteinExistence type="predicted"/>
<keyword evidence="1" id="KW-0472">Membrane</keyword>
<protein>
    <submittedName>
        <fullName evidence="2">Uncharacterized protein</fullName>
    </submittedName>
</protein>
<evidence type="ECO:0000256" key="1">
    <source>
        <dbReference type="SAM" id="Phobius"/>
    </source>
</evidence>
<reference evidence="3" key="1">
    <citation type="journal article" date="2009" name="Science">
        <title>The B73 maize genome: complexity, diversity, and dynamics.</title>
        <authorList>
            <person name="Schnable P.S."/>
            <person name="Ware D."/>
            <person name="Fulton R.S."/>
            <person name="Stein J.C."/>
            <person name="Wei F."/>
            <person name="Pasternak S."/>
            <person name="Liang C."/>
            <person name="Zhang J."/>
            <person name="Fulton L."/>
            <person name="Graves T.A."/>
            <person name="Minx P."/>
            <person name="Reily A.D."/>
            <person name="Courtney L."/>
            <person name="Kruchowski S.S."/>
            <person name="Tomlinson C."/>
            <person name="Strong C."/>
            <person name="Delehaunty K."/>
            <person name="Fronick C."/>
            <person name="Courtney B."/>
            <person name="Rock S.M."/>
            <person name="Belter E."/>
            <person name="Du F."/>
            <person name="Kim K."/>
            <person name="Abbott R.M."/>
            <person name="Cotton M."/>
            <person name="Levy A."/>
            <person name="Marchetto P."/>
            <person name="Ochoa K."/>
            <person name="Jackson S.M."/>
            <person name="Gillam B."/>
            <person name="Chen W."/>
            <person name="Yan L."/>
            <person name="Higginbotham J."/>
            <person name="Cardenas M."/>
            <person name="Waligorski J."/>
            <person name="Applebaum E."/>
            <person name="Phelps L."/>
            <person name="Falcone J."/>
            <person name="Kanchi K."/>
            <person name="Thane T."/>
            <person name="Scimone A."/>
            <person name="Thane N."/>
            <person name="Henke J."/>
            <person name="Wang T."/>
            <person name="Ruppert J."/>
            <person name="Shah N."/>
            <person name="Rotter K."/>
            <person name="Hodges J."/>
            <person name="Ingenthron E."/>
            <person name="Cordes M."/>
            <person name="Kohlberg S."/>
            <person name="Sgro J."/>
            <person name="Delgado B."/>
            <person name="Mead K."/>
            <person name="Chinwalla A."/>
            <person name="Leonard S."/>
            <person name="Crouse K."/>
            <person name="Collura K."/>
            <person name="Kudrna D."/>
            <person name="Currie J."/>
            <person name="He R."/>
            <person name="Angelova A."/>
            <person name="Rajasekar S."/>
            <person name="Mueller T."/>
            <person name="Lomeli R."/>
            <person name="Scara G."/>
            <person name="Ko A."/>
            <person name="Delaney K."/>
            <person name="Wissotski M."/>
            <person name="Lopez G."/>
            <person name="Campos D."/>
            <person name="Braidotti M."/>
            <person name="Ashley E."/>
            <person name="Golser W."/>
            <person name="Kim H."/>
            <person name="Lee S."/>
            <person name="Lin J."/>
            <person name="Dujmic Z."/>
            <person name="Kim W."/>
            <person name="Talag J."/>
            <person name="Zuccolo A."/>
            <person name="Fan C."/>
            <person name="Sebastian A."/>
            <person name="Kramer M."/>
            <person name="Spiegel L."/>
            <person name="Nascimento L."/>
            <person name="Zutavern T."/>
            <person name="Miller B."/>
            <person name="Ambroise C."/>
            <person name="Muller S."/>
            <person name="Spooner W."/>
            <person name="Narechania A."/>
            <person name="Ren L."/>
            <person name="Wei S."/>
            <person name="Kumari S."/>
            <person name="Faga B."/>
            <person name="Levy M.J."/>
            <person name="McMahan L."/>
            <person name="Van Buren P."/>
            <person name="Vaughn M.W."/>
            <person name="Ying K."/>
            <person name="Yeh C.-T."/>
            <person name="Emrich S.J."/>
            <person name="Jia Y."/>
            <person name="Kalyanaraman A."/>
            <person name="Hsia A.-P."/>
            <person name="Barbazuk W.B."/>
            <person name="Baucom R.S."/>
            <person name="Brutnell T.P."/>
            <person name="Carpita N.C."/>
            <person name="Chaparro C."/>
            <person name="Chia J.-M."/>
            <person name="Deragon J.-M."/>
            <person name="Estill J.C."/>
            <person name="Fu Y."/>
            <person name="Jeddeloh J.A."/>
            <person name="Han Y."/>
            <person name="Lee H."/>
            <person name="Li P."/>
            <person name="Lisch D.R."/>
            <person name="Liu S."/>
            <person name="Liu Z."/>
            <person name="Nagel D.H."/>
            <person name="McCann M.C."/>
            <person name="SanMiguel P."/>
            <person name="Myers A.M."/>
            <person name="Nettleton D."/>
            <person name="Nguyen J."/>
            <person name="Penning B.W."/>
            <person name="Ponnala L."/>
            <person name="Schneider K.L."/>
            <person name="Schwartz D.C."/>
            <person name="Sharma A."/>
            <person name="Soderlund C."/>
            <person name="Springer N.M."/>
            <person name="Sun Q."/>
            <person name="Wang H."/>
            <person name="Waterman M."/>
            <person name="Westerman R."/>
            <person name="Wolfgruber T.K."/>
            <person name="Yang L."/>
            <person name="Yu Y."/>
            <person name="Zhang L."/>
            <person name="Zhou S."/>
            <person name="Zhu Q."/>
            <person name="Bennetzen J.L."/>
            <person name="Dawe R.K."/>
            <person name="Jiang J."/>
            <person name="Jiang N."/>
            <person name="Presting G.G."/>
            <person name="Wessler S.R."/>
            <person name="Aluru S."/>
            <person name="Martienssen R.A."/>
            <person name="Clifton S.W."/>
            <person name="McCombie W.R."/>
            <person name="Wing R.A."/>
            <person name="Wilson R.K."/>
        </authorList>
    </citation>
    <scope>NUCLEOTIDE SEQUENCE [LARGE SCALE GENOMIC DNA]</scope>
    <source>
        <strain evidence="3">cv. B73</strain>
    </source>
</reference>
<keyword evidence="1" id="KW-1133">Transmembrane helix</keyword>
<sequence length="81" mass="9746">MTYKQHISWKLFGRDDCHFFFWATYKTDFFSNATLIVVYANWAFAAIKGIGWGWAGVKWLYIIVFYFLLRIINFLILLYAE</sequence>
<feature type="transmembrane region" description="Helical" evidence="1">
    <location>
        <begin position="29"/>
        <end position="47"/>
    </location>
</feature>
<dbReference type="AlphaFoldDB" id="A0A804U6X1"/>
<accession>A0A804U6X1</accession>
<evidence type="ECO:0000313" key="3">
    <source>
        <dbReference type="Proteomes" id="UP000007305"/>
    </source>
</evidence>
<feature type="transmembrane region" description="Helical" evidence="1">
    <location>
        <begin position="59"/>
        <end position="80"/>
    </location>
</feature>
<keyword evidence="1" id="KW-0812">Transmembrane</keyword>
<dbReference type="Gene3D" id="1.20.1110.10">
    <property type="entry name" value="Calcium-transporting ATPase, transmembrane domain"/>
    <property type="match status" value="1"/>
</dbReference>
<evidence type="ECO:0000313" key="2">
    <source>
        <dbReference type="EnsemblPlants" id="Zm00001eb224470_P001"/>
    </source>
</evidence>
<dbReference type="Gramene" id="Zm00001eb224470_T001">
    <property type="protein sequence ID" value="Zm00001eb224470_P001"/>
    <property type="gene ID" value="Zm00001eb224470"/>
</dbReference>
<name>A0A804U6X1_MAIZE</name>
<reference evidence="2" key="2">
    <citation type="submission" date="2019-07" db="EMBL/GenBank/DDBJ databases">
        <authorList>
            <person name="Seetharam A."/>
            <person name="Woodhouse M."/>
            <person name="Cannon E."/>
        </authorList>
    </citation>
    <scope>NUCLEOTIDE SEQUENCE [LARGE SCALE GENOMIC DNA]</scope>
    <source>
        <strain evidence="2">cv. B73</strain>
    </source>
</reference>
<keyword evidence="3" id="KW-1185">Reference proteome</keyword>
<organism evidence="2 3">
    <name type="scientific">Zea mays</name>
    <name type="common">Maize</name>
    <dbReference type="NCBI Taxonomy" id="4577"/>
    <lineage>
        <taxon>Eukaryota</taxon>
        <taxon>Viridiplantae</taxon>
        <taxon>Streptophyta</taxon>
        <taxon>Embryophyta</taxon>
        <taxon>Tracheophyta</taxon>
        <taxon>Spermatophyta</taxon>
        <taxon>Magnoliopsida</taxon>
        <taxon>Liliopsida</taxon>
        <taxon>Poales</taxon>
        <taxon>Poaceae</taxon>
        <taxon>PACMAD clade</taxon>
        <taxon>Panicoideae</taxon>
        <taxon>Andropogonodae</taxon>
        <taxon>Andropogoneae</taxon>
        <taxon>Tripsacinae</taxon>
        <taxon>Zea</taxon>
    </lineage>
</organism>
<reference evidence="2" key="3">
    <citation type="submission" date="2021-05" db="UniProtKB">
        <authorList>
            <consortium name="EnsemblPlants"/>
        </authorList>
    </citation>
    <scope>IDENTIFICATION</scope>
    <source>
        <strain evidence="2">cv. B73</strain>
    </source>
</reference>
<dbReference type="Proteomes" id="UP000007305">
    <property type="component" value="Chromosome 5"/>
</dbReference>
<dbReference type="EnsemblPlants" id="Zm00001eb224470_T001">
    <property type="protein sequence ID" value="Zm00001eb224470_P001"/>
    <property type="gene ID" value="Zm00001eb224470"/>
</dbReference>